<dbReference type="InterPro" id="IPR000101">
    <property type="entry name" value="GGT_peptidase"/>
</dbReference>
<proteinExistence type="predicted"/>
<dbReference type="SUPFAM" id="SSF56235">
    <property type="entry name" value="N-terminal nucleophile aminohydrolases (Ntn hydrolases)"/>
    <property type="match status" value="1"/>
</dbReference>
<dbReference type="Gene3D" id="1.10.246.130">
    <property type="match status" value="1"/>
</dbReference>
<evidence type="ECO:0000256" key="1">
    <source>
        <dbReference type="ARBA" id="ARBA00084097"/>
    </source>
</evidence>
<dbReference type="Pfam" id="PF01019">
    <property type="entry name" value="G_glu_transpept"/>
    <property type="match status" value="1"/>
</dbReference>
<feature type="binding site" evidence="3">
    <location>
        <begin position="396"/>
        <end position="398"/>
    </location>
    <ligand>
        <name>L-glutamate</name>
        <dbReference type="ChEBI" id="CHEBI:29985"/>
    </ligand>
</feature>
<dbReference type="GO" id="GO:0005886">
    <property type="term" value="C:plasma membrane"/>
    <property type="evidence" value="ECO:0007669"/>
    <property type="project" value="TreeGrafter"/>
</dbReference>
<dbReference type="GO" id="GO:0006751">
    <property type="term" value="P:glutathione catabolic process"/>
    <property type="evidence" value="ECO:0007669"/>
    <property type="project" value="InterPro"/>
</dbReference>
<keyword evidence="1" id="KW-1199">Hemostasis impairing toxin</keyword>
<dbReference type="FunFam" id="1.10.246.130:FF:000001">
    <property type="entry name" value="Gamma-glutamyltransferase 5 isoform 1"/>
    <property type="match status" value="1"/>
</dbReference>
<evidence type="ECO:0000313" key="4">
    <source>
        <dbReference type="EMBL" id="KAF7272751.1"/>
    </source>
</evidence>
<feature type="binding site" evidence="3">
    <location>
        <position position="420"/>
    </location>
    <ligand>
        <name>L-glutamate</name>
        <dbReference type="ChEBI" id="CHEBI:29985"/>
    </ligand>
</feature>
<sequence length="570" mass="61513">MKILILSKKCLLFSCAAIVVVAVAGILVWQFAFKSHSSVRTGVVVTNGYQCASIGTSVLNDGGSAADAAVAVLFCEGISMPQSMGLGGGFLATIYNKQSHQIESLNARETAPGAATKDMYEGTSGSQRGGLAVAVPGELKGYWALHQKYGALPWRRLVEPTIELCKNGVYVTEFLANTYLSNKNVLYADPVLRDIFIDPNTNSTYQAGESVKRLRLAKSLEIIAEEGVDALYNTNGSLINTFVQDIRDSDGIITVDDMLNYEPKWEKPVSINISDDYTFYSVPLPGSGVVLAYILNILDGFLNREVLNTQAFQRIVESFKFGYGSRTKLGDIDASQLVSNLLSKSYAEEVRANISDVSTSQDPSFYGADSISVDDHGTAHISILAPNGDAVSVTSTINLVFGAGFASNSTGIILNDEMDDFSKPNSTDPTMPSSEPNFIEPGKRPLSSMVPTIILKGDDVVMVTGAAGGKKITTVVASIIIKHLWYSINIQDAVNHKRLHHQLFPMTLEVEDGFNNSWPGVINELQSYGHDVKYSASGNGFSAVTSISAINEITGAYDPRRGGYISYIYS</sequence>
<dbReference type="GO" id="GO:0036374">
    <property type="term" value="F:glutathione hydrolase activity"/>
    <property type="evidence" value="ECO:0007669"/>
    <property type="project" value="InterPro"/>
</dbReference>
<name>A0A834I4Y4_RHYFE</name>
<protein>
    <submittedName>
        <fullName evidence="4">Uncharacterized protein</fullName>
    </submittedName>
</protein>
<dbReference type="NCBIfam" id="TIGR00066">
    <property type="entry name" value="g_glut_trans"/>
    <property type="match status" value="1"/>
</dbReference>
<feature type="binding site" evidence="3">
    <location>
        <position position="469"/>
    </location>
    <ligand>
        <name>L-glutamate</name>
        <dbReference type="ChEBI" id="CHEBI:29985"/>
    </ligand>
</feature>
<evidence type="ECO:0000313" key="5">
    <source>
        <dbReference type="Proteomes" id="UP000625711"/>
    </source>
</evidence>
<dbReference type="FunFam" id="3.60.20.40:FF:000001">
    <property type="entry name" value="Gamma-glutamyltranspeptidase 1"/>
    <property type="match status" value="1"/>
</dbReference>
<dbReference type="InterPro" id="IPR029055">
    <property type="entry name" value="Ntn_hydrolases_N"/>
</dbReference>
<keyword evidence="1" id="KW-0800">Toxin</keyword>
<dbReference type="PRINTS" id="PR01210">
    <property type="entry name" value="GGTRANSPTASE"/>
</dbReference>
<evidence type="ECO:0000256" key="2">
    <source>
        <dbReference type="PIRSR" id="PIRSR600101-1"/>
    </source>
</evidence>
<keyword evidence="1" id="KW-1202">Platelet aggregation activating toxin</keyword>
<comment type="caution">
    <text evidence="4">The sequence shown here is derived from an EMBL/GenBank/DDBJ whole genome shotgun (WGS) entry which is preliminary data.</text>
</comment>
<accession>A0A834I4Y4</accession>
<dbReference type="Gene3D" id="3.60.20.40">
    <property type="match status" value="1"/>
</dbReference>
<dbReference type="PANTHER" id="PTHR11686">
    <property type="entry name" value="GAMMA GLUTAMYL TRANSPEPTIDASE"/>
    <property type="match status" value="1"/>
</dbReference>
<dbReference type="AlphaFoldDB" id="A0A834I4Y4"/>
<feature type="active site" description="Nucleophile" evidence="2">
    <location>
        <position position="378"/>
    </location>
</feature>
<evidence type="ECO:0000256" key="3">
    <source>
        <dbReference type="PIRSR" id="PIRSR600101-2"/>
    </source>
</evidence>
<keyword evidence="5" id="KW-1185">Reference proteome</keyword>
<dbReference type="Proteomes" id="UP000625711">
    <property type="component" value="Unassembled WGS sequence"/>
</dbReference>
<reference evidence="4" key="1">
    <citation type="submission" date="2020-08" db="EMBL/GenBank/DDBJ databases">
        <title>Genome sequencing and assembly of the red palm weevil Rhynchophorus ferrugineus.</title>
        <authorList>
            <person name="Dias G.B."/>
            <person name="Bergman C.M."/>
            <person name="Manee M."/>
        </authorList>
    </citation>
    <scope>NUCLEOTIDE SEQUENCE</scope>
    <source>
        <strain evidence="4">AA-2017</strain>
        <tissue evidence="4">Whole larva</tissue>
    </source>
</reference>
<gene>
    <name evidence="4" type="ORF">GWI33_014504</name>
</gene>
<dbReference type="EMBL" id="JAACXV010013711">
    <property type="protein sequence ID" value="KAF7272751.1"/>
    <property type="molecule type" value="Genomic_DNA"/>
</dbReference>
<feature type="binding site" evidence="3">
    <location>
        <begin position="447"/>
        <end position="448"/>
    </location>
    <ligand>
        <name>L-glutamate</name>
        <dbReference type="ChEBI" id="CHEBI:29985"/>
    </ligand>
</feature>
<dbReference type="InterPro" id="IPR043137">
    <property type="entry name" value="GGT_ssub_C"/>
</dbReference>
<dbReference type="InterPro" id="IPR043138">
    <property type="entry name" value="GGT_lsub"/>
</dbReference>
<dbReference type="OrthoDB" id="1081007at2759"/>
<organism evidence="4 5">
    <name type="scientific">Rhynchophorus ferrugineus</name>
    <name type="common">Red palm weevil</name>
    <name type="synonym">Curculio ferrugineus</name>
    <dbReference type="NCBI Taxonomy" id="354439"/>
    <lineage>
        <taxon>Eukaryota</taxon>
        <taxon>Metazoa</taxon>
        <taxon>Ecdysozoa</taxon>
        <taxon>Arthropoda</taxon>
        <taxon>Hexapoda</taxon>
        <taxon>Insecta</taxon>
        <taxon>Pterygota</taxon>
        <taxon>Neoptera</taxon>
        <taxon>Endopterygota</taxon>
        <taxon>Coleoptera</taxon>
        <taxon>Polyphaga</taxon>
        <taxon>Cucujiformia</taxon>
        <taxon>Curculionidae</taxon>
        <taxon>Dryophthorinae</taxon>
        <taxon>Rhynchophorus</taxon>
    </lineage>
</organism>
<dbReference type="PANTHER" id="PTHR11686:SF72">
    <property type="entry name" value="GAMMA-GLUTAMYL TRANSPEPTIDASE, ISOFORM A"/>
    <property type="match status" value="1"/>
</dbReference>
<feature type="binding site" evidence="3">
    <location>
        <position position="108"/>
    </location>
    <ligand>
        <name>L-glutamate</name>
        <dbReference type="ChEBI" id="CHEBI:29985"/>
    </ligand>
</feature>